<dbReference type="GO" id="GO:0005634">
    <property type="term" value="C:nucleus"/>
    <property type="evidence" value="ECO:0007669"/>
    <property type="project" value="TreeGrafter"/>
</dbReference>
<dbReference type="PANTHER" id="PTHR24030:SF0">
    <property type="entry name" value="PROTEIN CMSS1"/>
    <property type="match status" value="1"/>
</dbReference>
<reference evidence="2 3" key="1">
    <citation type="submission" date="2019-04" db="EMBL/GenBank/DDBJ databases">
        <title>Friends and foes A comparative genomics study of 23 Aspergillus species from section Flavi.</title>
        <authorList>
            <consortium name="DOE Joint Genome Institute"/>
            <person name="Kjaerbolling I."/>
            <person name="Vesth T."/>
            <person name="Frisvad J.C."/>
            <person name="Nybo J.L."/>
            <person name="Theobald S."/>
            <person name="Kildgaard S."/>
            <person name="Isbrandt T."/>
            <person name="Kuo A."/>
            <person name="Sato A."/>
            <person name="Lyhne E.K."/>
            <person name="Kogle M.E."/>
            <person name="Wiebenga A."/>
            <person name="Kun R.S."/>
            <person name="Lubbers R.J."/>
            <person name="Makela M.R."/>
            <person name="Barry K."/>
            <person name="Chovatia M."/>
            <person name="Clum A."/>
            <person name="Daum C."/>
            <person name="Haridas S."/>
            <person name="He G."/>
            <person name="LaButti K."/>
            <person name="Lipzen A."/>
            <person name="Mondo S."/>
            <person name="Riley R."/>
            <person name="Salamov A."/>
            <person name="Simmons B.A."/>
            <person name="Magnuson J.K."/>
            <person name="Henrissat B."/>
            <person name="Mortensen U.H."/>
            <person name="Larsen T.O."/>
            <person name="Devries R.P."/>
            <person name="Grigoriev I.V."/>
            <person name="Machida M."/>
            <person name="Baker S.E."/>
            <person name="Andersen M.R."/>
        </authorList>
    </citation>
    <scope>NUCLEOTIDE SEQUENCE [LARGE SCALE GENOMIC DNA]</scope>
    <source>
        <strain evidence="2 3">IBT 18842</strain>
    </source>
</reference>
<feature type="region of interest" description="Disordered" evidence="1">
    <location>
        <begin position="1"/>
        <end position="92"/>
    </location>
</feature>
<evidence type="ECO:0000313" key="2">
    <source>
        <dbReference type="EMBL" id="KAE8151929.1"/>
    </source>
</evidence>
<dbReference type="EMBL" id="ML742062">
    <property type="protein sequence ID" value="KAE8151929.1"/>
    <property type="molecule type" value="Genomic_DNA"/>
</dbReference>
<dbReference type="PANTHER" id="PTHR24030">
    <property type="entry name" value="PROTEIN CMSS1"/>
    <property type="match status" value="1"/>
</dbReference>
<keyword evidence="3" id="KW-1185">Reference proteome</keyword>
<dbReference type="GO" id="GO:0030686">
    <property type="term" value="C:90S preribosome"/>
    <property type="evidence" value="ECO:0007669"/>
    <property type="project" value="TreeGrafter"/>
</dbReference>
<feature type="compositionally biased region" description="Basic and acidic residues" evidence="1">
    <location>
        <begin position="77"/>
        <end position="92"/>
    </location>
</feature>
<proteinExistence type="predicted"/>
<accession>A0A5N6U0P4</accession>
<organism evidence="2 3">
    <name type="scientific">Aspergillus avenaceus</name>
    <dbReference type="NCBI Taxonomy" id="36643"/>
    <lineage>
        <taxon>Eukaryota</taxon>
        <taxon>Fungi</taxon>
        <taxon>Dikarya</taxon>
        <taxon>Ascomycota</taxon>
        <taxon>Pezizomycotina</taxon>
        <taxon>Eurotiomycetes</taxon>
        <taxon>Eurotiomycetidae</taxon>
        <taxon>Eurotiales</taxon>
        <taxon>Aspergillaceae</taxon>
        <taxon>Aspergillus</taxon>
        <taxon>Aspergillus subgen. Circumdati</taxon>
    </lineage>
</organism>
<feature type="compositionally biased region" description="Polar residues" evidence="1">
    <location>
        <begin position="1"/>
        <end position="10"/>
    </location>
</feature>
<protein>
    <submittedName>
        <fullName evidence="2">U3-containing 90S pre-ribosomal complex subunit-domain containing protein</fullName>
    </submittedName>
</protein>
<evidence type="ECO:0000256" key="1">
    <source>
        <dbReference type="SAM" id="MobiDB-lite"/>
    </source>
</evidence>
<feature type="compositionally biased region" description="Basic residues" evidence="1">
    <location>
        <begin position="44"/>
        <end position="60"/>
    </location>
</feature>
<sequence length="298" mass="32800">MTAENPNPSGLSAKVDKKRKRQAEESSKQGPGAVSGSNVEGPSKKKPNHGKPKPNKKGGKDKKDKKDKSAQNATPQEQRDTKQTETKGSIDEAIGKMDGRLFADHFLQKAKRHNKELSAVELSDLSVPDSSFLDTSSFESARQLDQLPAFLKAFSPKGSDLSKSSEEKGTPHTIVVSPSGLRAADVCRALRTFQTKESPIGKLFAKHIKLEEAKQFLERSRVAVGAGTPARISDLIGTGSLKLNELKRIVIDGSYVDQKKRGIFDMKETHLPLLQLLTRSELRERYGADEKRIQILVF</sequence>
<dbReference type="AlphaFoldDB" id="A0A5N6U0P4"/>
<dbReference type="Gene3D" id="3.40.50.300">
    <property type="entry name" value="P-loop containing nucleotide triphosphate hydrolases"/>
    <property type="match status" value="1"/>
</dbReference>
<dbReference type="Pfam" id="PF14617">
    <property type="entry name" value="CMS1"/>
    <property type="match status" value="1"/>
</dbReference>
<dbReference type="InterPro" id="IPR027417">
    <property type="entry name" value="P-loop_NTPase"/>
</dbReference>
<dbReference type="Proteomes" id="UP000325780">
    <property type="component" value="Unassembled WGS sequence"/>
</dbReference>
<evidence type="ECO:0000313" key="3">
    <source>
        <dbReference type="Proteomes" id="UP000325780"/>
    </source>
</evidence>
<gene>
    <name evidence="2" type="ORF">BDV25DRAFT_151992</name>
</gene>
<dbReference type="OrthoDB" id="1929311at2759"/>
<name>A0A5N6U0P4_ASPAV</name>
<dbReference type="InterPro" id="IPR032704">
    <property type="entry name" value="Cms1"/>
</dbReference>